<dbReference type="SUPFAM" id="SSF140453">
    <property type="entry name" value="EsxAB dimer-like"/>
    <property type="match status" value="1"/>
</dbReference>
<dbReference type="Gene3D" id="1.10.287.1060">
    <property type="entry name" value="ESAT-6-like"/>
    <property type="match status" value="1"/>
</dbReference>
<evidence type="ECO:0000313" key="2">
    <source>
        <dbReference type="Proteomes" id="UP001521150"/>
    </source>
</evidence>
<reference evidence="1 2" key="1">
    <citation type="submission" date="2021-12" db="EMBL/GenBank/DDBJ databases">
        <title>Genome sequence of Kibdelosporangium philippinense ATCC 49844.</title>
        <authorList>
            <person name="Fedorov E.A."/>
            <person name="Omeragic M."/>
            <person name="Shalygina K.F."/>
            <person name="Maclea K.S."/>
        </authorList>
    </citation>
    <scope>NUCLEOTIDE SEQUENCE [LARGE SCALE GENOMIC DNA]</scope>
    <source>
        <strain evidence="1 2">ATCC 49844</strain>
    </source>
</reference>
<proteinExistence type="predicted"/>
<keyword evidence="2" id="KW-1185">Reference proteome</keyword>
<evidence type="ECO:0008006" key="3">
    <source>
        <dbReference type="Google" id="ProtNLM"/>
    </source>
</evidence>
<protein>
    <recommendedName>
        <fullName evidence="3">WXG100 family type VII secretion target</fullName>
    </recommendedName>
</protein>
<dbReference type="Proteomes" id="UP001521150">
    <property type="component" value="Unassembled WGS sequence"/>
</dbReference>
<accession>A0ABS8ZHI7</accession>
<name>A0ABS8ZHI7_9PSEU</name>
<evidence type="ECO:0000313" key="1">
    <source>
        <dbReference type="EMBL" id="MCE7006370.1"/>
    </source>
</evidence>
<dbReference type="RefSeq" id="WP_233727857.1">
    <property type="nucleotide sequence ID" value="NZ_JAJVCN010000002.1"/>
</dbReference>
<organism evidence="1 2">
    <name type="scientific">Kibdelosporangium philippinense</name>
    <dbReference type="NCBI Taxonomy" id="211113"/>
    <lineage>
        <taxon>Bacteria</taxon>
        <taxon>Bacillati</taxon>
        <taxon>Actinomycetota</taxon>
        <taxon>Actinomycetes</taxon>
        <taxon>Pseudonocardiales</taxon>
        <taxon>Pseudonocardiaceae</taxon>
        <taxon>Kibdelosporangium</taxon>
    </lineage>
</organism>
<dbReference type="InterPro" id="IPR036689">
    <property type="entry name" value="ESAT-6-like_sf"/>
</dbReference>
<dbReference type="EMBL" id="JAJVCN010000002">
    <property type="protein sequence ID" value="MCE7006370.1"/>
    <property type="molecule type" value="Genomic_DNA"/>
</dbReference>
<comment type="caution">
    <text evidence="1">The sequence shown here is derived from an EMBL/GenBank/DDBJ whole genome shotgun (WGS) entry which is preliminary data.</text>
</comment>
<gene>
    <name evidence="1" type="ORF">LWC34_26565</name>
</gene>
<sequence length="96" mass="10656">MSSPTYTFREADGIATMQAMQRASDNMTSYVEQLLASNRAQLELWDGESKNRFGTYEAEWRAGNAQCETSLKQAAKALADITEGYTAADKYAASIW</sequence>